<dbReference type="RefSeq" id="WP_163911092.1">
    <property type="nucleotide sequence ID" value="NZ_AP022577.1"/>
</dbReference>
<keyword evidence="2" id="KW-0812">Transmembrane</keyword>
<feature type="transmembrane region" description="Helical" evidence="2">
    <location>
        <begin position="179"/>
        <end position="200"/>
    </location>
</feature>
<proteinExistence type="predicted"/>
<dbReference type="SUPFAM" id="SSF81301">
    <property type="entry name" value="Nucleotidyltransferase"/>
    <property type="match status" value="1"/>
</dbReference>
<name>A0ABM7IAQ1_9MYCO</name>
<organism evidence="3 4">
    <name type="scientific">Mycolicibacterium aubagnense</name>
    <dbReference type="NCBI Taxonomy" id="319707"/>
    <lineage>
        <taxon>Bacteria</taxon>
        <taxon>Bacillati</taxon>
        <taxon>Actinomycetota</taxon>
        <taxon>Actinomycetes</taxon>
        <taxon>Mycobacteriales</taxon>
        <taxon>Mycobacteriaceae</taxon>
        <taxon>Mycolicibacterium</taxon>
    </lineage>
</organism>
<dbReference type="Pfam" id="PF18159">
    <property type="entry name" value="S_4TM"/>
    <property type="match status" value="1"/>
</dbReference>
<dbReference type="Pfam" id="PF18144">
    <property type="entry name" value="SMODS"/>
    <property type="match status" value="1"/>
</dbReference>
<dbReference type="InterPro" id="IPR043519">
    <property type="entry name" value="NT_sf"/>
</dbReference>
<keyword evidence="4" id="KW-1185">Reference proteome</keyword>
<feature type="transmembrane region" description="Helical" evidence="2">
    <location>
        <begin position="42"/>
        <end position="63"/>
    </location>
</feature>
<keyword evidence="2" id="KW-0472">Membrane</keyword>
<dbReference type="Proteomes" id="UP000465609">
    <property type="component" value="Chromosome"/>
</dbReference>
<reference evidence="3 4" key="1">
    <citation type="journal article" date="2019" name="Emerg. Microbes Infect.">
        <title>Comprehensive subspecies identification of 175 nontuberculous mycobacteria species based on 7547 genomic profiles.</title>
        <authorList>
            <person name="Matsumoto Y."/>
            <person name="Kinjo T."/>
            <person name="Motooka D."/>
            <person name="Nabeya D."/>
            <person name="Jung N."/>
            <person name="Uechi K."/>
            <person name="Horii T."/>
            <person name="Iida T."/>
            <person name="Fujita J."/>
            <person name="Nakamura S."/>
        </authorList>
    </citation>
    <scope>NUCLEOTIDE SEQUENCE [LARGE SCALE GENOMIC DNA]</scope>
    <source>
        <strain evidence="3 4">JCM 15296</strain>
    </source>
</reference>
<dbReference type="EMBL" id="AP022577">
    <property type="protein sequence ID" value="BBX83720.1"/>
    <property type="molecule type" value="Genomic_DNA"/>
</dbReference>
<gene>
    <name evidence="3" type="ORF">MAUB_15930</name>
</gene>
<sequence length="586" mass="64914">MISSQDYSPPTSATIKSRQNDTDALRLLIAQRRLYRRAKRWLALRWIGMVVIAIGAPVVSILWPSLAVASGAVAGVWVFLGRTLLVLLQGASTTKAASVQEQFDFYVFQMPDNANRSTLPSLEDIAKVAGPDDQIRAVAKKEKLIDWYPVNAGDGGVVTVAISQRANASYTDSLLRTTAIVWAVATVVWVVVLIIVSVVLHLSLSGFLLGVALPVLPASLDVVQYVAGVWRSASARRDLTRVIEGHITGTDGPVEGQYLLVWQERLFDLRRSAPEVPDLLYKIRRKINERAMQSAAHQLSENARGGELMALTTAKAFDEFKNKLILTDTQKETVQSRKTTSTGYLESSFPSSSDLPLKTTYLMGSAGRDTIIRPIDDVDVLAIFTNKDDIFDRLYRYNSQKFLYRVRDALNAYRVEVVGARGQAVRLFYKTAPHVDIAPVFGWSSGGYALPNGSGGWLTTDPYAHHDWIAQRQKDLSYRLKPMIRILKRWNNVHSKYFKGFHLEVVTATVFSSLGDNSRDACEKFFQWAQYNLTVMDPAGHGGDLSAYLTPAARTALLLNLESARGRAAKANAAEASDDHRGLLHE</sequence>
<evidence type="ECO:0000256" key="2">
    <source>
        <dbReference type="SAM" id="Phobius"/>
    </source>
</evidence>
<dbReference type="CDD" id="cd05400">
    <property type="entry name" value="NT_2-5OAS_ClassI-CCAase"/>
    <property type="match status" value="1"/>
</dbReference>
<keyword evidence="2" id="KW-1133">Transmembrane helix</keyword>
<dbReference type="InterPro" id="IPR006116">
    <property type="entry name" value="NT_2-5OAS_ClassI-CCAase"/>
</dbReference>
<keyword evidence="1" id="KW-0051">Antiviral defense</keyword>
<protein>
    <recommendedName>
        <fullName evidence="5">Nucleotidyltransferase</fullName>
    </recommendedName>
</protein>
<evidence type="ECO:0008006" key="5">
    <source>
        <dbReference type="Google" id="ProtNLM"/>
    </source>
</evidence>
<dbReference type="InterPro" id="IPR049920">
    <property type="entry name" value="IK1_05631-like"/>
</dbReference>
<evidence type="ECO:0000256" key="1">
    <source>
        <dbReference type="ARBA" id="ARBA00023118"/>
    </source>
</evidence>
<feature type="transmembrane region" description="Helical" evidence="2">
    <location>
        <begin position="69"/>
        <end position="88"/>
    </location>
</feature>
<evidence type="ECO:0000313" key="3">
    <source>
        <dbReference type="EMBL" id="BBX83720.1"/>
    </source>
</evidence>
<accession>A0ABM7IAQ1</accession>
<evidence type="ECO:0000313" key="4">
    <source>
        <dbReference type="Proteomes" id="UP000465609"/>
    </source>
</evidence>